<proteinExistence type="predicted"/>
<organism evidence="1 4">
    <name type="scientific">Natrinema hispanicum</name>
    <dbReference type="NCBI Taxonomy" id="392421"/>
    <lineage>
        <taxon>Archaea</taxon>
        <taxon>Methanobacteriati</taxon>
        <taxon>Methanobacteriota</taxon>
        <taxon>Stenosarchaea group</taxon>
        <taxon>Halobacteria</taxon>
        <taxon>Halobacteriales</taxon>
        <taxon>Natrialbaceae</taxon>
        <taxon>Natrinema</taxon>
    </lineage>
</organism>
<sequence>MTRPANQFPDADTVSPARFDSDWYVDDEGVVHTGRAAPFAERVVVGCDRRGDRQ</sequence>
<evidence type="ECO:0000313" key="4">
    <source>
        <dbReference type="Proteomes" id="UP000324021"/>
    </source>
</evidence>
<dbReference type="Proteomes" id="UP000324021">
    <property type="component" value="Unassembled WGS sequence"/>
</dbReference>
<gene>
    <name evidence="2" type="ORF">SAMN04488694_106133</name>
    <name evidence="1" type="ORF">SAMN05192552_100662</name>
</gene>
<dbReference type="STRING" id="392421.SAMN04488694_106133"/>
<dbReference type="Proteomes" id="UP000199320">
    <property type="component" value="Unassembled WGS sequence"/>
</dbReference>
<protein>
    <submittedName>
        <fullName evidence="1">Uncharacterized protein</fullName>
    </submittedName>
</protein>
<reference evidence="3 4" key="2">
    <citation type="submission" date="2016-10" db="EMBL/GenBank/DDBJ databases">
        <authorList>
            <person name="Varghese N."/>
            <person name="Submissions S."/>
        </authorList>
    </citation>
    <scope>NUCLEOTIDE SEQUENCE [LARGE SCALE GENOMIC DNA]</scope>
    <source>
        <strain evidence="1 4">CDM_1</strain>
        <strain evidence="3">CDM_6</strain>
    </source>
</reference>
<keyword evidence="3" id="KW-1185">Reference proteome</keyword>
<dbReference type="EMBL" id="FMZP01000006">
    <property type="protein sequence ID" value="SDC67683.1"/>
    <property type="molecule type" value="Genomic_DNA"/>
</dbReference>
<accession>A0A1G6NII8</accession>
<dbReference type="OrthoDB" id="202924at2157"/>
<dbReference type="AlphaFoldDB" id="A0A1G6NII8"/>
<dbReference type="EMBL" id="FOIC01000006">
    <property type="protein sequence ID" value="SET41101.1"/>
    <property type="molecule type" value="Genomic_DNA"/>
</dbReference>
<evidence type="ECO:0000313" key="2">
    <source>
        <dbReference type="EMBL" id="SET41101.1"/>
    </source>
</evidence>
<evidence type="ECO:0000313" key="1">
    <source>
        <dbReference type="EMBL" id="SDC67683.1"/>
    </source>
</evidence>
<evidence type="ECO:0000313" key="3">
    <source>
        <dbReference type="Proteomes" id="UP000199320"/>
    </source>
</evidence>
<reference evidence="2" key="1">
    <citation type="submission" date="2016-10" db="EMBL/GenBank/DDBJ databases">
        <authorList>
            <person name="de Groot N.N."/>
        </authorList>
    </citation>
    <scope>NUCLEOTIDE SEQUENCE [LARGE SCALE GENOMIC DNA]</scope>
    <source>
        <strain evidence="2">CDM_6</strain>
    </source>
</reference>
<dbReference type="RefSeq" id="WP_175542169.1">
    <property type="nucleotide sequence ID" value="NZ_FMZP01000006.1"/>
</dbReference>
<name>A0A1G6NII8_9EURY</name>